<dbReference type="GO" id="GO:0016301">
    <property type="term" value="F:kinase activity"/>
    <property type="evidence" value="ECO:0007669"/>
    <property type="project" value="UniProtKB-KW"/>
</dbReference>
<dbReference type="InterPro" id="IPR045540">
    <property type="entry name" value="YegS/DAGK_C"/>
</dbReference>
<dbReference type="OrthoDB" id="9815110at2"/>
<dbReference type="KEGG" id="ppru:FDP22_03405"/>
<accession>A0A5B8FRC0</accession>
<dbReference type="InterPro" id="IPR001206">
    <property type="entry name" value="Diacylglycerol_kinase_cat_dom"/>
</dbReference>
<keyword evidence="2" id="KW-0808">Transferase</keyword>
<keyword evidence="3" id="KW-1185">Reference proteome</keyword>
<proteinExistence type="predicted"/>
<dbReference type="GO" id="GO:0008929">
    <property type="term" value="F:methylglyoxal synthase activity"/>
    <property type="evidence" value="ECO:0007669"/>
    <property type="project" value="InterPro"/>
</dbReference>
<dbReference type="PROSITE" id="PS50146">
    <property type="entry name" value="DAGK"/>
    <property type="match status" value="1"/>
</dbReference>
<protein>
    <submittedName>
        <fullName evidence="2">Diacylglycerol kinase family lipid kinase</fullName>
    </submittedName>
</protein>
<dbReference type="InterPro" id="IPR004363">
    <property type="entry name" value="Methylgl_synth"/>
</dbReference>
<dbReference type="GO" id="GO:0005829">
    <property type="term" value="C:cytosol"/>
    <property type="evidence" value="ECO:0007669"/>
    <property type="project" value="TreeGrafter"/>
</dbReference>
<dbReference type="Pfam" id="PF00781">
    <property type="entry name" value="DAGK_cat"/>
    <property type="match status" value="1"/>
</dbReference>
<name>A0A5B8FRC0_9RHOB</name>
<dbReference type="GO" id="GO:0019242">
    <property type="term" value="P:methylglyoxal biosynthetic process"/>
    <property type="evidence" value="ECO:0007669"/>
    <property type="project" value="InterPro"/>
</dbReference>
<reference evidence="2 3" key="1">
    <citation type="submission" date="2019-06" db="EMBL/GenBank/DDBJ databases">
        <title>Genome sequence of Rhodobacteraceae bacterium D4M1.</title>
        <authorList>
            <person name="Cao J."/>
        </authorList>
    </citation>
    <scope>NUCLEOTIDE SEQUENCE [LARGE SCALE GENOMIC DNA]</scope>
    <source>
        <strain evidence="2 3">D4M1</strain>
    </source>
</reference>
<dbReference type="EMBL" id="CP040818">
    <property type="protein sequence ID" value="QDL90915.1"/>
    <property type="molecule type" value="Genomic_DNA"/>
</dbReference>
<dbReference type="Gene3D" id="2.60.200.40">
    <property type="match status" value="1"/>
</dbReference>
<organism evidence="2 3">
    <name type="scientific">Paroceanicella profunda</name>
    <dbReference type="NCBI Taxonomy" id="2579971"/>
    <lineage>
        <taxon>Bacteria</taxon>
        <taxon>Pseudomonadati</taxon>
        <taxon>Pseudomonadota</taxon>
        <taxon>Alphaproteobacteria</taxon>
        <taxon>Rhodobacterales</taxon>
        <taxon>Paracoccaceae</taxon>
        <taxon>Paroceanicella</taxon>
    </lineage>
</organism>
<evidence type="ECO:0000313" key="2">
    <source>
        <dbReference type="EMBL" id="QDL90915.1"/>
    </source>
</evidence>
<dbReference type="SMART" id="SM00046">
    <property type="entry name" value="DAGKc"/>
    <property type="match status" value="1"/>
</dbReference>
<gene>
    <name evidence="2" type="ORF">FDP22_03405</name>
</gene>
<dbReference type="InterPro" id="IPR017438">
    <property type="entry name" value="ATP-NAD_kinase_N"/>
</dbReference>
<feature type="domain" description="DAGKc" evidence="1">
    <location>
        <begin position="34"/>
        <end position="167"/>
    </location>
</feature>
<dbReference type="Pfam" id="PF19279">
    <property type="entry name" value="YegS_C"/>
    <property type="match status" value="1"/>
</dbReference>
<evidence type="ECO:0000313" key="3">
    <source>
        <dbReference type="Proteomes" id="UP000305888"/>
    </source>
</evidence>
<dbReference type="AlphaFoldDB" id="A0A5B8FRC0"/>
<dbReference type="PANTHER" id="PTHR30492">
    <property type="entry name" value="METHYLGLYOXAL SYNTHASE"/>
    <property type="match status" value="1"/>
</dbReference>
<evidence type="ECO:0000259" key="1">
    <source>
        <dbReference type="PROSITE" id="PS50146"/>
    </source>
</evidence>
<dbReference type="InterPro" id="IPR016064">
    <property type="entry name" value="NAD/diacylglycerol_kinase_sf"/>
</dbReference>
<dbReference type="PANTHER" id="PTHR30492:SF0">
    <property type="entry name" value="METHYLGLYOXAL SYNTHASE"/>
    <property type="match status" value="1"/>
</dbReference>
<keyword evidence="2" id="KW-0418">Kinase</keyword>
<sequence length="338" mass="36448">MGSILAGDFAFAILHLSKSSAVRLCMRNALRDRRTRLKVIAILNRDGGTFRTLDMPAFAEATREVFARAGHDLDARIVSGPELIGALDEASSASGHDVMLAGGGDGTVSAAAAIAFRNGKPLGILPAGTMNMFARVLKIPLELNDAVAALAQGHVGPADIGTVDDRTFVHQVSVGLHPRFVRVRNERPFQSKFGKIRASVGALFHAIADPPRFPVRITLDGETTQMNLLSVSISNNRYGDSPLPFAERADGGVLGVYTTRPLRPGPLIRLTADMLFGTWRSNRDLEETLTDRVALEFPTLPERANFVIDGELVPMSPRAEFRIHPGALQVLYPNVPAA</sequence>
<dbReference type="Gene3D" id="3.40.50.10330">
    <property type="entry name" value="Probable inorganic polyphosphate/atp-NAD kinase, domain 1"/>
    <property type="match status" value="1"/>
</dbReference>
<dbReference type="SUPFAM" id="SSF111331">
    <property type="entry name" value="NAD kinase/diacylglycerol kinase-like"/>
    <property type="match status" value="1"/>
</dbReference>
<dbReference type="Proteomes" id="UP000305888">
    <property type="component" value="Chromosome"/>
</dbReference>